<evidence type="ECO:0000313" key="5">
    <source>
        <dbReference type="Proteomes" id="UP000322659"/>
    </source>
</evidence>
<accession>A0A5C8DI58</accession>
<feature type="transmembrane region" description="Helical" evidence="1">
    <location>
        <begin position="305"/>
        <end position="329"/>
    </location>
</feature>
<proteinExistence type="predicted"/>
<dbReference type="AlphaFoldDB" id="A0A5C8DI58"/>
<gene>
    <name evidence="4" type="ORF">EPJ70_02595</name>
    <name evidence="3" type="ORF">EPJ71_10225</name>
    <name evidence="2" type="ORF">EPJ73_06885</name>
</gene>
<feature type="transmembrane region" description="Helical" evidence="1">
    <location>
        <begin position="236"/>
        <end position="257"/>
    </location>
</feature>
<evidence type="ECO:0000256" key="1">
    <source>
        <dbReference type="SAM" id="Phobius"/>
    </source>
</evidence>
<keyword evidence="1" id="KW-0812">Transmembrane</keyword>
<protein>
    <recommendedName>
        <fullName evidence="8">YhfT family protein</fullName>
    </recommendedName>
</protein>
<feature type="transmembrane region" description="Helical" evidence="1">
    <location>
        <begin position="133"/>
        <end position="151"/>
    </location>
</feature>
<evidence type="ECO:0000313" key="4">
    <source>
        <dbReference type="EMBL" id="TXJ45293.1"/>
    </source>
</evidence>
<dbReference type="EMBL" id="SAYG01000006">
    <property type="protein sequence ID" value="TXJ45293.1"/>
    <property type="molecule type" value="Genomic_DNA"/>
</dbReference>
<feature type="transmembrane region" description="Helical" evidence="1">
    <location>
        <begin position="187"/>
        <end position="206"/>
    </location>
</feature>
<dbReference type="RefSeq" id="WP_021959754.1">
    <property type="nucleotide sequence ID" value="NZ_SAXV01000022.1"/>
</dbReference>
<feature type="transmembrane region" description="Helical" evidence="1">
    <location>
        <begin position="158"/>
        <end position="175"/>
    </location>
</feature>
<evidence type="ECO:0008006" key="8">
    <source>
        <dbReference type="Google" id="ProtNLM"/>
    </source>
</evidence>
<feature type="transmembrane region" description="Helical" evidence="1">
    <location>
        <begin position="404"/>
        <end position="423"/>
    </location>
</feature>
<dbReference type="Proteomes" id="UP000324336">
    <property type="component" value="Unassembled WGS sequence"/>
</dbReference>
<reference evidence="4" key="2">
    <citation type="submission" date="2019-01" db="EMBL/GenBank/DDBJ databases">
        <authorList>
            <person name="Thorell K."/>
        </authorList>
    </citation>
    <scope>NUCLEOTIDE SEQUENCE</scope>
    <source>
        <strain evidence="4">PC3714II</strain>
        <strain evidence="2">PC4597II</strain>
        <strain evidence="3">PC5099IV</strain>
    </source>
</reference>
<keyword evidence="1" id="KW-1133">Transmembrane helix</keyword>
<dbReference type="EMBL" id="SAYA01000021">
    <property type="protein sequence ID" value="TXJ25187.1"/>
    <property type="molecule type" value="Genomic_DNA"/>
</dbReference>
<feature type="transmembrane region" description="Helical" evidence="1">
    <location>
        <begin position="364"/>
        <end position="392"/>
    </location>
</feature>
<evidence type="ECO:0000313" key="2">
    <source>
        <dbReference type="EMBL" id="TXJ25187.1"/>
    </source>
</evidence>
<dbReference type="Proteomes" id="UP000322659">
    <property type="component" value="Unassembled WGS sequence"/>
</dbReference>
<evidence type="ECO:0000313" key="7">
    <source>
        <dbReference type="Proteomes" id="UP000324574"/>
    </source>
</evidence>
<evidence type="ECO:0000313" key="3">
    <source>
        <dbReference type="EMBL" id="TXJ31101.1"/>
    </source>
</evidence>
<reference evidence="5 6" key="1">
    <citation type="journal article" date="1992" name="Lakartidningen">
        <title>[Penicillin V and not amoxicillin is the first choice preparation in acute otitis].</title>
        <authorList>
            <person name="Kamme C."/>
            <person name="Lundgren K."/>
            <person name="Prellner K."/>
        </authorList>
    </citation>
    <scope>NUCLEOTIDE SEQUENCE [LARGE SCALE GENOMIC DNA]</scope>
    <source>
        <strain evidence="4 7">PC3714II</strain>
        <strain evidence="2 6">PC4597II</strain>
        <strain evidence="3 5">PC5099IV</strain>
    </source>
</reference>
<keyword evidence="1" id="KW-0472">Membrane</keyword>
<feature type="transmembrane region" description="Helical" evidence="1">
    <location>
        <begin position="94"/>
        <end position="113"/>
    </location>
</feature>
<dbReference type="Pfam" id="PF10797">
    <property type="entry name" value="YhfT"/>
    <property type="match status" value="1"/>
</dbReference>
<dbReference type="Proteomes" id="UP000324574">
    <property type="component" value="Unassembled WGS sequence"/>
</dbReference>
<dbReference type="InterPro" id="IPR019733">
    <property type="entry name" value="Uncharacterised_YhfT"/>
</dbReference>
<dbReference type="EMBL" id="SAXZ01000014">
    <property type="protein sequence ID" value="TXJ31101.1"/>
    <property type="molecule type" value="Genomic_DNA"/>
</dbReference>
<keyword evidence="5" id="KW-1185">Reference proteome</keyword>
<evidence type="ECO:0000313" key="6">
    <source>
        <dbReference type="Proteomes" id="UP000324336"/>
    </source>
</evidence>
<name>A0A5C8DI58_9SPIR</name>
<comment type="caution">
    <text evidence="4">The sequence shown here is derived from an EMBL/GenBank/DDBJ whole genome shotgun (WGS) entry which is preliminary data.</text>
</comment>
<sequence length="428" mass="46177">MKYIVSILVSSLASLLANRGVAVFNDGLRPIFPEYLEGRLDRKSLFATSFALSFGLVIGYGIPFSLTSSIILIHSILLGTDIIGVMFKPDKKGAVFAIIFGGIYGLLITLGLNNVVSLFEKLPVNFLPSLSKVGSPIVTAFAVFPALVIGYQYSFKKGILSFFIIVLVRQVIQIYGKFSINNSNVILNPDGMALLIGMSIMLVFAIKDKRYSENVNSNQILLNIFSERIKRIKKNMLILALMGGLIASAVSLGLIAGDPISLNLLSEKKISEAGFVALARTLGFIPLIATTAIATGVYAPTGMTFVFVLGIFVKNPFISFVAGFIIIILEIMALESIAKLFDRFPGIRACGDQVRTCMSKVLELALIGGSLLAAGEMASGIGYIFVIGLYTLNKTSKKPFMDIAMGPIAAIILGILINILYVLKLYLV</sequence>
<organism evidence="4 7">
    <name type="scientific">Brachyspira aalborgi</name>
    <dbReference type="NCBI Taxonomy" id="29522"/>
    <lineage>
        <taxon>Bacteria</taxon>
        <taxon>Pseudomonadati</taxon>
        <taxon>Spirochaetota</taxon>
        <taxon>Spirochaetia</taxon>
        <taxon>Brachyspirales</taxon>
        <taxon>Brachyspiraceae</taxon>
        <taxon>Brachyspira</taxon>
    </lineage>
</organism>
<feature type="transmembrane region" description="Helical" evidence="1">
    <location>
        <begin position="46"/>
        <end position="73"/>
    </location>
</feature>
<feature type="transmembrane region" description="Helical" evidence="1">
    <location>
        <begin position="277"/>
        <end position="298"/>
    </location>
</feature>